<dbReference type="PANTHER" id="PTHR36369">
    <property type="entry name" value="TRANSMEMBRANE PROTEIN"/>
    <property type="match status" value="1"/>
</dbReference>
<dbReference type="Gramene" id="PRQ47073">
    <property type="protein sequence ID" value="PRQ47073"/>
    <property type="gene ID" value="RchiOBHm_Chr2g0095761"/>
</dbReference>
<feature type="compositionally biased region" description="Low complexity" evidence="1">
    <location>
        <begin position="83"/>
        <end position="92"/>
    </location>
</feature>
<organism evidence="3 4">
    <name type="scientific">Rosa chinensis</name>
    <name type="common">China rose</name>
    <dbReference type="NCBI Taxonomy" id="74649"/>
    <lineage>
        <taxon>Eukaryota</taxon>
        <taxon>Viridiplantae</taxon>
        <taxon>Streptophyta</taxon>
        <taxon>Embryophyta</taxon>
        <taxon>Tracheophyta</taxon>
        <taxon>Spermatophyta</taxon>
        <taxon>Magnoliopsida</taxon>
        <taxon>eudicotyledons</taxon>
        <taxon>Gunneridae</taxon>
        <taxon>Pentapetalae</taxon>
        <taxon>rosids</taxon>
        <taxon>fabids</taxon>
        <taxon>Rosales</taxon>
        <taxon>Rosaceae</taxon>
        <taxon>Rosoideae</taxon>
        <taxon>Rosoideae incertae sedis</taxon>
        <taxon>Rosa</taxon>
    </lineage>
</organism>
<reference evidence="3 4" key="1">
    <citation type="journal article" date="2018" name="Nat. Genet.">
        <title>The Rosa genome provides new insights in the design of modern roses.</title>
        <authorList>
            <person name="Bendahmane M."/>
        </authorList>
    </citation>
    <scope>NUCLEOTIDE SEQUENCE [LARGE SCALE GENOMIC DNA]</scope>
    <source>
        <strain evidence="4">cv. Old Blush</strain>
    </source>
</reference>
<evidence type="ECO:0000313" key="4">
    <source>
        <dbReference type="Proteomes" id="UP000238479"/>
    </source>
</evidence>
<evidence type="ECO:0008006" key="5">
    <source>
        <dbReference type="Google" id="ProtNLM"/>
    </source>
</evidence>
<evidence type="ECO:0000256" key="2">
    <source>
        <dbReference type="SAM" id="Phobius"/>
    </source>
</evidence>
<dbReference type="EMBL" id="PDCK01000040">
    <property type="protein sequence ID" value="PRQ47073.1"/>
    <property type="molecule type" value="Genomic_DNA"/>
</dbReference>
<gene>
    <name evidence="3" type="ORF">RchiOBHm_Chr2g0095761</name>
</gene>
<dbReference type="Proteomes" id="UP000238479">
    <property type="component" value="Chromosome 2"/>
</dbReference>
<dbReference type="AlphaFoldDB" id="A0A2P6RKY0"/>
<comment type="caution">
    <text evidence="3">The sequence shown here is derived from an EMBL/GenBank/DDBJ whole genome shotgun (WGS) entry which is preliminary data.</text>
</comment>
<keyword evidence="2" id="KW-0472">Membrane</keyword>
<dbReference type="STRING" id="74649.A0A2P6RKY0"/>
<proteinExistence type="predicted"/>
<accession>A0A2P6RKY0</accession>
<dbReference type="PANTHER" id="PTHR36369:SF1">
    <property type="entry name" value="TRANSMEMBRANE PROTEIN"/>
    <property type="match status" value="1"/>
</dbReference>
<feature type="region of interest" description="Disordered" evidence="1">
    <location>
        <begin position="63"/>
        <end position="92"/>
    </location>
</feature>
<protein>
    <recommendedName>
        <fullName evidence="5">Transmembrane protein</fullName>
    </recommendedName>
</protein>
<evidence type="ECO:0000313" key="3">
    <source>
        <dbReference type="EMBL" id="PRQ47073.1"/>
    </source>
</evidence>
<sequence length="190" mass="20868">MKFVLDSPLEALAFDYVSFGLITAINSLWTWVAVVTAAVSFWRLRPRALEGLKFHSNDVVKSSNGCSSFPETLPPVTVEEESPSSVSAPSRAPVAVSSSGRFEDDGGLTKGVKFTLYFDEDTNGDVGGEGELTAEETEESGGVNWWESGLRMRTGEKSWYRCQDLTVFNGNVVRLWDNNHGCRINCSSIK</sequence>
<name>A0A2P6RKY0_ROSCH</name>
<dbReference type="OrthoDB" id="1921606at2759"/>
<dbReference type="OMA" id="WEPLVCD"/>
<keyword evidence="2" id="KW-1133">Transmembrane helix</keyword>
<keyword evidence="4" id="KW-1185">Reference proteome</keyword>
<keyword evidence="2" id="KW-0812">Transmembrane</keyword>
<feature type="transmembrane region" description="Helical" evidence="2">
    <location>
        <begin position="20"/>
        <end position="44"/>
    </location>
</feature>
<evidence type="ECO:0000256" key="1">
    <source>
        <dbReference type="SAM" id="MobiDB-lite"/>
    </source>
</evidence>